<feature type="region of interest" description="Disordered" evidence="1">
    <location>
        <begin position="66"/>
        <end position="119"/>
    </location>
</feature>
<protein>
    <submittedName>
        <fullName evidence="2">DUF1690-domain-containing protein</fullName>
    </submittedName>
</protein>
<name>A0A2T2NDT0_CORCC</name>
<evidence type="ECO:0000256" key="1">
    <source>
        <dbReference type="SAM" id="MobiDB-lite"/>
    </source>
</evidence>
<dbReference type="InterPro" id="IPR012471">
    <property type="entry name" value="DUF1690"/>
</dbReference>
<organism evidence="2 3">
    <name type="scientific">Corynespora cassiicola Philippines</name>
    <dbReference type="NCBI Taxonomy" id="1448308"/>
    <lineage>
        <taxon>Eukaryota</taxon>
        <taxon>Fungi</taxon>
        <taxon>Dikarya</taxon>
        <taxon>Ascomycota</taxon>
        <taxon>Pezizomycotina</taxon>
        <taxon>Dothideomycetes</taxon>
        <taxon>Pleosporomycetidae</taxon>
        <taxon>Pleosporales</taxon>
        <taxon>Corynesporascaceae</taxon>
        <taxon>Corynespora</taxon>
    </lineage>
</organism>
<feature type="region of interest" description="Disordered" evidence="1">
    <location>
        <begin position="1"/>
        <end position="52"/>
    </location>
</feature>
<evidence type="ECO:0000313" key="2">
    <source>
        <dbReference type="EMBL" id="PSN63587.1"/>
    </source>
</evidence>
<gene>
    <name evidence="2" type="ORF">BS50DRAFT_529429</name>
</gene>
<keyword evidence="3" id="KW-1185">Reference proteome</keyword>
<evidence type="ECO:0000313" key="3">
    <source>
        <dbReference type="Proteomes" id="UP000240883"/>
    </source>
</evidence>
<accession>A0A2T2NDT0</accession>
<dbReference type="Pfam" id="PF07956">
    <property type="entry name" value="DUF1690"/>
    <property type="match status" value="1"/>
</dbReference>
<proteinExistence type="predicted"/>
<feature type="compositionally biased region" description="Basic and acidic residues" evidence="1">
    <location>
        <begin position="105"/>
        <end position="119"/>
    </location>
</feature>
<reference evidence="2 3" key="1">
    <citation type="journal article" date="2018" name="Front. Microbiol.">
        <title>Genome-Wide Analysis of Corynespora cassiicola Leaf Fall Disease Putative Effectors.</title>
        <authorList>
            <person name="Lopez D."/>
            <person name="Ribeiro S."/>
            <person name="Label P."/>
            <person name="Fumanal B."/>
            <person name="Venisse J.S."/>
            <person name="Kohler A."/>
            <person name="de Oliveira R.R."/>
            <person name="Labutti K."/>
            <person name="Lipzen A."/>
            <person name="Lail K."/>
            <person name="Bauer D."/>
            <person name="Ohm R.A."/>
            <person name="Barry K.W."/>
            <person name="Spatafora J."/>
            <person name="Grigoriev I.V."/>
            <person name="Martin F.M."/>
            <person name="Pujade-Renaud V."/>
        </authorList>
    </citation>
    <scope>NUCLEOTIDE SEQUENCE [LARGE SCALE GENOMIC DNA]</scope>
    <source>
        <strain evidence="2 3">Philippines</strain>
    </source>
</reference>
<dbReference type="OrthoDB" id="5544375at2759"/>
<dbReference type="Proteomes" id="UP000240883">
    <property type="component" value="Unassembled WGS sequence"/>
</dbReference>
<dbReference type="AlphaFoldDB" id="A0A2T2NDT0"/>
<sequence>MGAENSKPSNEVSQHVFSADAPVRFSNELVNSLQKNTHTDSTRSKQQELQYQQRLTEELERLREQEVQKLSNLSETLSKESEQPSEPSLAEKLSDATSTSATLAEKQKHKDMSRESVTKEIEALRKKLDARKKLEQLDPQTSKAQEDVVTCLRTHDRRPLDCWKEIETFKKEVGRLEKDFVEKTIR</sequence>
<feature type="compositionally biased region" description="Basic and acidic residues" evidence="1">
    <location>
        <begin position="37"/>
        <end position="46"/>
    </location>
</feature>
<dbReference type="EMBL" id="KZ678139">
    <property type="protein sequence ID" value="PSN63587.1"/>
    <property type="molecule type" value="Genomic_DNA"/>
</dbReference>
<feature type="compositionally biased region" description="Polar residues" evidence="1">
    <location>
        <begin position="1"/>
        <end position="16"/>
    </location>
</feature>